<dbReference type="PANTHER" id="PTHR30465:SF74">
    <property type="entry name" value="OLIGOPEPTIDE TRANSPORT SYSTEM PERMEASE PROTEIN OPPB"/>
    <property type="match status" value="1"/>
</dbReference>
<evidence type="ECO:0000256" key="7">
    <source>
        <dbReference type="RuleBase" id="RU363032"/>
    </source>
</evidence>
<proteinExistence type="inferred from homology"/>
<evidence type="ECO:0000256" key="2">
    <source>
        <dbReference type="ARBA" id="ARBA00022448"/>
    </source>
</evidence>
<keyword evidence="6 7" id="KW-0472">Membrane</keyword>
<organism evidence="9 10">
    <name type="scientific">Thermophilibacter immobilis</name>
    <dbReference type="NCBI Taxonomy" id="2779519"/>
    <lineage>
        <taxon>Bacteria</taxon>
        <taxon>Bacillati</taxon>
        <taxon>Actinomycetota</taxon>
        <taxon>Coriobacteriia</taxon>
        <taxon>Coriobacteriales</taxon>
        <taxon>Atopobiaceae</taxon>
        <taxon>Thermophilibacter</taxon>
    </lineage>
</organism>
<sequence length="311" mass="34114">MGRYVAKRLIMALVTLFVILLMLFLLLSFMPGSPFNNEEKLSPDQIAQLRAYYGLDKPLMERFFIYVGNMLHGDFGVSYNIQTNMPIAQMVGPRIAVSVGIGLEAGVIGALIGIVLGIVAALKQRSGWDTAATIIAVLGVSLPSFVFALALSYFLGFKLKLFPLIYNTAQPLASSVLPVIALSMFTLASVERYTRSEMVSIMDSDFMMLAKSKGLPRAKLVIHHALRNMLISVITVLVPLLVGLMTGSLVIEKIFSIPGLGSLYITAIQSNDYNVVLAISFIYSVMFIFAMLMVDVLYVVIDPRIRITGDK</sequence>
<protein>
    <submittedName>
        <fullName evidence="9">ABC transporter permease</fullName>
    </submittedName>
</protein>
<keyword evidence="10" id="KW-1185">Reference proteome</keyword>
<feature type="transmembrane region" description="Helical" evidence="7">
    <location>
        <begin position="134"/>
        <end position="157"/>
    </location>
</feature>
<keyword evidence="2 7" id="KW-0813">Transport</keyword>
<gene>
    <name evidence="9" type="ORF">INP52_03700</name>
</gene>
<dbReference type="KEGG" id="tio:INP52_03700"/>
<dbReference type="GO" id="GO:0055085">
    <property type="term" value="P:transmembrane transport"/>
    <property type="evidence" value="ECO:0007669"/>
    <property type="project" value="InterPro"/>
</dbReference>
<dbReference type="InterPro" id="IPR045621">
    <property type="entry name" value="BPD_transp_1_N"/>
</dbReference>
<dbReference type="Pfam" id="PF00528">
    <property type="entry name" value="BPD_transp_1"/>
    <property type="match status" value="1"/>
</dbReference>
<dbReference type="AlphaFoldDB" id="A0A7S7MA49"/>
<evidence type="ECO:0000256" key="4">
    <source>
        <dbReference type="ARBA" id="ARBA00022692"/>
    </source>
</evidence>
<keyword evidence="5 7" id="KW-1133">Transmembrane helix</keyword>
<feature type="transmembrane region" description="Helical" evidence="7">
    <location>
        <begin position="95"/>
        <end position="122"/>
    </location>
</feature>
<dbReference type="InterPro" id="IPR000515">
    <property type="entry name" value="MetI-like"/>
</dbReference>
<keyword evidence="3" id="KW-1003">Cell membrane</keyword>
<dbReference type="Proteomes" id="UP000593735">
    <property type="component" value="Chromosome"/>
</dbReference>
<dbReference type="Gene3D" id="1.10.3720.10">
    <property type="entry name" value="MetI-like"/>
    <property type="match status" value="1"/>
</dbReference>
<evidence type="ECO:0000313" key="9">
    <source>
        <dbReference type="EMBL" id="QOY61555.1"/>
    </source>
</evidence>
<dbReference type="PROSITE" id="PS50928">
    <property type="entry name" value="ABC_TM1"/>
    <property type="match status" value="1"/>
</dbReference>
<evidence type="ECO:0000313" key="10">
    <source>
        <dbReference type="Proteomes" id="UP000593735"/>
    </source>
</evidence>
<feature type="transmembrane region" description="Helical" evidence="7">
    <location>
        <begin position="229"/>
        <end position="255"/>
    </location>
</feature>
<dbReference type="InterPro" id="IPR035906">
    <property type="entry name" value="MetI-like_sf"/>
</dbReference>
<dbReference type="Pfam" id="PF19300">
    <property type="entry name" value="BPD_transp_1_N"/>
    <property type="match status" value="1"/>
</dbReference>
<dbReference type="SUPFAM" id="SSF161098">
    <property type="entry name" value="MetI-like"/>
    <property type="match status" value="1"/>
</dbReference>
<feature type="transmembrane region" description="Helical" evidence="7">
    <location>
        <begin position="9"/>
        <end position="30"/>
    </location>
</feature>
<dbReference type="CDD" id="cd06261">
    <property type="entry name" value="TM_PBP2"/>
    <property type="match status" value="1"/>
</dbReference>
<feature type="transmembrane region" description="Helical" evidence="7">
    <location>
        <begin position="169"/>
        <end position="190"/>
    </location>
</feature>
<comment type="similarity">
    <text evidence="7">Belongs to the binding-protein-dependent transport system permease family.</text>
</comment>
<evidence type="ECO:0000256" key="6">
    <source>
        <dbReference type="ARBA" id="ARBA00023136"/>
    </source>
</evidence>
<dbReference type="PANTHER" id="PTHR30465">
    <property type="entry name" value="INNER MEMBRANE ABC TRANSPORTER"/>
    <property type="match status" value="1"/>
</dbReference>
<evidence type="ECO:0000256" key="1">
    <source>
        <dbReference type="ARBA" id="ARBA00004651"/>
    </source>
</evidence>
<evidence type="ECO:0000256" key="3">
    <source>
        <dbReference type="ARBA" id="ARBA00022475"/>
    </source>
</evidence>
<evidence type="ECO:0000259" key="8">
    <source>
        <dbReference type="PROSITE" id="PS50928"/>
    </source>
</evidence>
<comment type="subcellular location">
    <subcellularLocation>
        <location evidence="1 7">Cell membrane</location>
        <topology evidence="1 7">Multi-pass membrane protein</topology>
    </subcellularLocation>
</comment>
<feature type="transmembrane region" description="Helical" evidence="7">
    <location>
        <begin position="275"/>
        <end position="301"/>
    </location>
</feature>
<keyword evidence="4 7" id="KW-0812">Transmembrane</keyword>
<reference evidence="9 10" key="1">
    <citation type="submission" date="2020-10" db="EMBL/GenBank/DDBJ databases">
        <title>Olsenella immobilis sp.nov., isolated from the mud in a fermentation cellar used for the production of Chinese strong-flavoured liquor.</title>
        <authorList>
            <person name="Lu L."/>
        </authorList>
    </citation>
    <scope>NUCLEOTIDE SEQUENCE [LARGE SCALE GENOMIC DNA]</scope>
    <source>
        <strain evidence="9 10">LZLJ-2</strain>
    </source>
</reference>
<evidence type="ECO:0000256" key="5">
    <source>
        <dbReference type="ARBA" id="ARBA00022989"/>
    </source>
</evidence>
<dbReference type="EMBL" id="CP063767">
    <property type="protein sequence ID" value="QOY61555.1"/>
    <property type="molecule type" value="Genomic_DNA"/>
</dbReference>
<dbReference type="GO" id="GO:0005886">
    <property type="term" value="C:plasma membrane"/>
    <property type="evidence" value="ECO:0007669"/>
    <property type="project" value="UniProtKB-SubCell"/>
</dbReference>
<name>A0A7S7MA49_9ACTN</name>
<accession>A0A7S7MA49</accession>
<feature type="domain" description="ABC transmembrane type-1" evidence="8">
    <location>
        <begin position="95"/>
        <end position="294"/>
    </location>
</feature>